<proteinExistence type="predicted"/>
<dbReference type="EMBL" id="JAHRIO010072497">
    <property type="protein sequence ID" value="MEQ2182557.1"/>
    <property type="molecule type" value="Genomic_DNA"/>
</dbReference>
<organism evidence="2 3">
    <name type="scientific">Goodea atripinnis</name>
    <dbReference type="NCBI Taxonomy" id="208336"/>
    <lineage>
        <taxon>Eukaryota</taxon>
        <taxon>Metazoa</taxon>
        <taxon>Chordata</taxon>
        <taxon>Craniata</taxon>
        <taxon>Vertebrata</taxon>
        <taxon>Euteleostomi</taxon>
        <taxon>Actinopterygii</taxon>
        <taxon>Neopterygii</taxon>
        <taxon>Teleostei</taxon>
        <taxon>Neoteleostei</taxon>
        <taxon>Acanthomorphata</taxon>
        <taxon>Ovalentaria</taxon>
        <taxon>Atherinomorphae</taxon>
        <taxon>Cyprinodontiformes</taxon>
        <taxon>Goodeidae</taxon>
        <taxon>Goodea</taxon>
    </lineage>
</organism>
<evidence type="ECO:0000313" key="2">
    <source>
        <dbReference type="EMBL" id="MEQ2182557.1"/>
    </source>
</evidence>
<keyword evidence="1" id="KW-0812">Transmembrane</keyword>
<reference evidence="2 3" key="1">
    <citation type="submission" date="2021-06" db="EMBL/GenBank/DDBJ databases">
        <authorList>
            <person name="Palmer J.M."/>
        </authorList>
    </citation>
    <scope>NUCLEOTIDE SEQUENCE [LARGE SCALE GENOMIC DNA]</scope>
    <source>
        <strain evidence="2 3">GA_2019</strain>
        <tissue evidence="2">Muscle</tissue>
    </source>
</reference>
<sequence>MYAHTGTPNDEQQVHAADLHSLISRTHQSGDSVHIRIYSHLEDVSQGLVSYTGLNHAGSAINGMTETFLSAGCLPAARTAKSSKMEWATSIKAALNKFFGNLVFLFLSVLPSIKPFRSPRDSYLK</sequence>
<keyword evidence="1" id="KW-1133">Transmembrane helix</keyword>
<dbReference type="Proteomes" id="UP001476798">
    <property type="component" value="Unassembled WGS sequence"/>
</dbReference>
<keyword evidence="1" id="KW-0472">Membrane</keyword>
<accession>A0ABV0PGR4</accession>
<protein>
    <submittedName>
        <fullName evidence="2">Uncharacterized protein</fullName>
    </submittedName>
</protein>
<name>A0ABV0PGR4_9TELE</name>
<evidence type="ECO:0000256" key="1">
    <source>
        <dbReference type="SAM" id="Phobius"/>
    </source>
</evidence>
<feature type="transmembrane region" description="Helical" evidence="1">
    <location>
        <begin position="94"/>
        <end position="113"/>
    </location>
</feature>
<keyword evidence="3" id="KW-1185">Reference proteome</keyword>
<comment type="caution">
    <text evidence="2">The sequence shown here is derived from an EMBL/GenBank/DDBJ whole genome shotgun (WGS) entry which is preliminary data.</text>
</comment>
<gene>
    <name evidence="2" type="ORF">GOODEAATRI_023503</name>
</gene>
<evidence type="ECO:0000313" key="3">
    <source>
        <dbReference type="Proteomes" id="UP001476798"/>
    </source>
</evidence>